<reference evidence="1 2" key="1">
    <citation type="journal article" date="2011" name="Biochem. Biophys. Res. Commun.">
        <title>Increased number of Arginine-based salt bridges contributes to the thermotolerance of thermotolerant acetic acid bacteria, Acetobacter tropicalis SKU1100.</title>
        <authorList>
            <person name="Matsutani M."/>
            <person name="Hirakawa H."/>
            <person name="Nishikura M."/>
            <person name="Soemphol W."/>
            <person name="Ali I.A.I."/>
            <person name="Yakushi T."/>
            <person name="Matsushita K."/>
        </authorList>
    </citation>
    <scope>NUCLEOTIDE SEQUENCE [LARGE SCALE GENOMIC DNA]</scope>
    <source>
        <strain evidence="1 2">NBRC 101654</strain>
    </source>
</reference>
<proteinExistence type="predicted"/>
<evidence type="ECO:0000313" key="1">
    <source>
        <dbReference type="EMBL" id="GAA08125.1"/>
    </source>
</evidence>
<evidence type="ECO:0000313" key="2">
    <source>
        <dbReference type="Proteomes" id="UP000004319"/>
    </source>
</evidence>
<organism evidence="1 2">
    <name type="scientific">Acetobacter tropicalis NBRC 101654</name>
    <dbReference type="NCBI Taxonomy" id="749388"/>
    <lineage>
        <taxon>Bacteria</taxon>
        <taxon>Pseudomonadati</taxon>
        <taxon>Pseudomonadota</taxon>
        <taxon>Alphaproteobacteria</taxon>
        <taxon>Acetobacterales</taxon>
        <taxon>Acetobacteraceae</taxon>
        <taxon>Acetobacter</taxon>
    </lineage>
</organism>
<name>F7VCN0_9PROT</name>
<protein>
    <submittedName>
        <fullName evidence="1">Uncharacterized protein</fullName>
    </submittedName>
</protein>
<accession>F7VCN0</accession>
<comment type="caution">
    <text evidence="1">The sequence shown here is derived from an EMBL/GenBank/DDBJ whole genome shotgun (WGS) entry which is preliminary data.</text>
</comment>
<dbReference type="AlphaFoldDB" id="F7VCN0"/>
<sequence length="79" mass="9004">MVKYPYSFRENHTALNFAIRSMCKTIAIVKAFPWSSPPPTPIKIPFSKGVKNHVPVRKSIILQHTAIKRDHLPPPKTNN</sequence>
<dbReference type="Proteomes" id="UP000004319">
    <property type="component" value="Unassembled WGS sequence"/>
</dbReference>
<gene>
    <name evidence="1" type="ORF">ATPR_1129</name>
</gene>
<dbReference type="EMBL" id="BABS01000023">
    <property type="protein sequence ID" value="GAA08125.1"/>
    <property type="molecule type" value="Genomic_DNA"/>
</dbReference>